<accession>A0A833Z9B1</accession>
<sequence>MDAQKFVWKALCTPIAPGRVHTQILRTKAAWPSTYMPTPQPTAVMPGRESSQEDLDPTSKAPVRGARLALRILLARLAECRLGRKKSHSNHPSAYCRRQDQKNRFGHCETNKRGFFYVTF</sequence>
<feature type="region of interest" description="Disordered" evidence="1">
    <location>
        <begin position="31"/>
        <end position="61"/>
    </location>
</feature>
<gene>
    <name evidence="2" type="ORF">HJG60_008249</name>
</gene>
<name>A0A833Z9B1_9CHIR</name>
<reference evidence="2 3" key="1">
    <citation type="journal article" date="2020" name="Nature">
        <title>Six reference-quality genomes reveal evolution of bat adaptations.</title>
        <authorList>
            <person name="Jebb D."/>
            <person name="Huang Z."/>
            <person name="Pippel M."/>
            <person name="Hughes G.M."/>
            <person name="Lavrichenko K."/>
            <person name="Devanna P."/>
            <person name="Winkler S."/>
            <person name="Jermiin L.S."/>
            <person name="Skirmuntt E.C."/>
            <person name="Katzourakis A."/>
            <person name="Burkitt-Gray L."/>
            <person name="Ray D.A."/>
            <person name="Sullivan K.A.M."/>
            <person name="Roscito J.G."/>
            <person name="Kirilenko B.M."/>
            <person name="Davalos L.M."/>
            <person name="Corthals A.P."/>
            <person name="Power M.L."/>
            <person name="Jones G."/>
            <person name="Ransome R.D."/>
            <person name="Dechmann D.K.N."/>
            <person name="Locatelli A.G."/>
            <person name="Puechmaille S.J."/>
            <person name="Fedrigo O."/>
            <person name="Jarvis E.D."/>
            <person name="Hiller M."/>
            <person name="Vernes S.C."/>
            <person name="Myers E.W."/>
            <person name="Teeling E.C."/>
        </authorList>
    </citation>
    <scope>NUCLEOTIDE SEQUENCE [LARGE SCALE GENOMIC DNA]</scope>
    <source>
        <strain evidence="2">Bat1K_MPI-CBG_1</strain>
    </source>
</reference>
<organism evidence="2 3">
    <name type="scientific">Phyllostomus discolor</name>
    <name type="common">pale spear-nosed bat</name>
    <dbReference type="NCBI Taxonomy" id="89673"/>
    <lineage>
        <taxon>Eukaryota</taxon>
        <taxon>Metazoa</taxon>
        <taxon>Chordata</taxon>
        <taxon>Craniata</taxon>
        <taxon>Vertebrata</taxon>
        <taxon>Euteleostomi</taxon>
        <taxon>Mammalia</taxon>
        <taxon>Eutheria</taxon>
        <taxon>Laurasiatheria</taxon>
        <taxon>Chiroptera</taxon>
        <taxon>Yangochiroptera</taxon>
        <taxon>Phyllostomidae</taxon>
        <taxon>Phyllostominae</taxon>
        <taxon>Phyllostomus</taxon>
    </lineage>
</organism>
<proteinExistence type="predicted"/>
<dbReference type="EMBL" id="JABVXQ010000010">
    <property type="protein sequence ID" value="KAF6088424.1"/>
    <property type="molecule type" value="Genomic_DNA"/>
</dbReference>
<evidence type="ECO:0000256" key="1">
    <source>
        <dbReference type="SAM" id="MobiDB-lite"/>
    </source>
</evidence>
<comment type="caution">
    <text evidence="2">The sequence shown here is derived from an EMBL/GenBank/DDBJ whole genome shotgun (WGS) entry which is preliminary data.</text>
</comment>
<dbReference type="Proteomes" id="UP000664940">
    <property type="component" value="Unassembled WGS sequence"/>
</dbReference>
<protein>
    <submittedName>
        <fullName evidence="2">Uncharacterized protein</fullName>
    </submittedName>
</protein>
<evidence type="ECO:0000313" key="2">
    <source>
        <dbReference type="EMBL" id="KAF6088424.1"/>
    </source>
</evidence>
<dbReference type="AlphaFoldDB" id="A0A833Z9B1"/>
<evidence type="ECO:0000313" key="3">
    <source>
        <dbReference type="Proteomes" id="UP000664940"/>
    </source>
</evidence>